<reference evidence="3" key="1">
    <citation type="submission" date="2022-03" db="EMBL/GenBank/DDBJ databases">
        <title>Draft Genome Sequence of Firmicute Strain S0AB, a Heterotrophic Iron/Sulfur-Oxidizing Extreme Acidophile.</title>
        <authorList>
            <person name="Vergara E."/>
            <person name="Pakostova E."/>
            <person name="Johnson D.B."/>
            <person name="Holmes D.S."/>
        </authorList>
    </citation>
    <scope>NUCLEOTIDE SEQUENCE</scope>
    <source>
        <strain evidence="3">S0AB</strain>
    </source>
</reference>
<dbReference type="EMBL" id="JALBUF010000001">
    <property type="protein sequence ID" value="MCI0182287.1"/>
    <property type="molecule type" value="Genomic_DNA"/>
</dbReference>
<dbReference type="PROSITE" id="PS00166">
    <property type="entry name" value="ENOYL_COA_HYDRATASE"/>
    <property type="match status" value="1"/>
</dbReference>
<keyword evidence="3" id="KW-0456">Lyase</keyword>
<dbReference type="InterPro" id="IPR051683">
    <property type="entry name" value="Enoyl-CoA_Hydratase/Isomerase"/>
</dbReference>
<dbReference type="Gene3D" id="3.90.226.10">
    <property type="entry name" value="2-enoyl-CoA Hydratase, Chain A, domain 1"/>
    <property type="match status" value="1"/>
</dbReference>
<dbReference type="InterPro" id="IPR029045">
    <property type="entry name" value="ClpP/crotonase-like_dom_sf"/>
</dbReference>
<dbReference type="Pfam" id="PF00378">
    <property type="entry name" value="ECH_1"/>
    <property type="match status" value="1"/>
</dbReference>
<sequence>MSFIIMQDHPQWRSVRLLMINRPEKHNALTLAMWEQLLEYLLQCDADPSVRLVILRGVDDTAFCSGADISEFPTYRANKEQAKLHKQITDRTTQRLATLRPLTLAAISGACFGGGLQLATACDIRLAHESARFAITPVKLGFVYGPYETNLLKRIVGEATAKELLYTGASITAQEALRVGLITKICPNSTNLEQFTNQMIHSLLQAAPEAQQITKKMFEHLASDDAITHYTALEHMANRTLDRPEYREGIQAFLEKRQPHYAQQQKSTQHNRE</sequence>
<evidence type="ECO:0000313" key="3">
    <source>
        <dbReference type="EMBL" id="MCI0182287.1"/>
    </source>
</evidence>
<dbReference type="PANTHER" id="PTHR42964:SF1">
    <property type="entry name" value="POLYKETIDE BIOSYNTHESIS ENOYL-COA HYDRATASE PKSH-RELATED"/>
    <property type="match status" value="1"/>
</dbReference>
<comment type="similarity">
    <text evidence="1 2">Belongs to the enoyl-CoA hydratase/isomerase family.</text>
</comment>
<proteinExistence type="inferred from homology"/>
<dbReference type="EC" id="4.2.1.17" evidence="3"/>
<dbReference type="InterPro" id="IPR018376">
    <property type="entry name" value="Enoyl-CoA_hyd/isom_CS"/>
</dbReference>
<dbReference type="RefSeq" id="WP_241711891.1">
    <property type="nucleotide sequence ID" value="NZ_JALBUF010000001.1"/>
</dbReference>
<dbReference type="GO" id="GO:0004300">
    <property type="term" value="F:enoyl-CoA hydratase activity"/>
    <property type="evidence" value="ECO:0007669"/>
    <property type="project" value="UniProtKB-EC"/>
</dbReference>
<comment type="caution">
    <text evidence="3">The sequence shown here is derived from an EMBL/GenBank/DDBJ whole genome shotgun (WGS) entry which is preliminary data.</text>
</comment>
<evidence type="ECO:0000313" key="4">
    <source>
        <dbReference type="Proteomes" id="UP001139263"/>
    </source>
</evidence>
<accession>A0A9X1VA95</accession>
<dbReference type="Proteomes" id="UP001139263">
    <property type="component" value="Unassembled WGS sequence"/>
</dbReference>
<dbReference type="AlphaFoldDB" id="A0A9X1VA95"/>
<gene>
    <name evidence="3" type="primary">fadB_1</name>
    <name evidence="3" type="ORF">MM817_00546</name>
</gene>
<dbReference type="InterPro" id="IPR001753">
    <property type="entry name" value="Enoyl-CoA_hydra/iso"/>
</dbReference>
<dbReference type="Gene3D" id="1.10.12.10">
    <property type="entry name" value="Lyase 2-enoyl-coa Hydratase, Chain A, domain 2"/>
    <property type="match status" value="1"/>
</dbReference>
<evidence type="ECO:0000256" key="1">
    <source>
        <dbReference type="ARBA" id="ARBA00005254"/>
    </source>
</evidence>
<organism evidence="3 4">
    <name type="scientific">Sulfoacidibacillus ferrooxidans</name>
    <dbReference type="NCBI Taxonomy" id="2005001"/>
    <lineage>
        <taxon>Bacteria</taxon>
        <taxon>Bacillati</taxon>
        <taxon>Bacillota</taxon>
        <taxon>Bacilli</taxon>
        <taxon>Bacillales</taxon>
        <taxon>Alicyclobacillaceae</taxon>
        <taxon>Sulfoacidibacillus</taxon>
    </lineage>
</organism>
<protein>
    <submittedName>
        <fullName evidence="3">Enoyl-CoA hydratase</fullName>
        <ecNumber evidence="3">4.2.1.17</ecNumber>
    </submittedName>
</protein>
<dbReference type="PANTHER" id="PTHR42964">
    <property type="entry name" value="ENOYL-COA HYDRATASE"/>
    <property type="match status" value="1"/>
</dbReference>
<dbReference type="CDD" id="cd06558">
    <property type="entry name" value="crotonase-like"/>
    <property type="match status" value="1"/>
</dbReference>
<evidence type="ECO:0000256" key="2">
    <source>
        <dbReference type="RuleBase" id="RU003707"/>
    </source>
</evidence>
<dbReference type="SUPFAM" id="SSF52096">
    <property type="entry name" value="ClpP/crotonase"/>
    <property type="match status" value="1"/>
</dbReference>
<keyword evidence="4" id="KW-1185">Reference proteome</keyword>
<name>A0A9X1VA95_9BACL</name>
<dbReference type="InterPro" id="IPR014748">
    <property type="entry name" value="Enoyl-CoA_hydra_C"/>
</dbReference>